<dbReference type="AlphaFoldDB" id="A0A023G341"/>
<keyword evidence="1" id="KW-0732">Signal</keyword>
<evidence type="ECO:0000256" key="1">
    <source>
        <dbReference type="SAM" id="SignalP"/>
    </source>
</evidence>
<dbReference type="EMBL" id="GBBM01007234">
    <property type="protein sequence ID" value="JAC28184.1"/>
    <property type="molecule type" value="mRNA"/>
</dbReference>
<sequence length="225" mass="25702">MTKKLTFSFFIFCAWWTCFEAKIFFIPAHNISDADRYPKRQDPDTEMNMIKKLLSDPEHPVVALWGNREKVMKIVTACWMSSYISTVDEQLHHNLTFRDREKTRRNWQEPNTWATNQLNVTYTLEKGEIQVETSEPSEGMDDGQRAVSKAIKGTWVVLGVDPDCFLVKLPPKGTGPCLVWARVGSFDIASIPCLSRFYSNGKECPDISKNIYNIASPPNLITCAK</sequence>
<reference evidence="2" key="1">
    <citation type="submission" date="2014-03" db="EMBL/GenBank/DDBJ databases">
        <title>The sialotranscriptome of Amblyomma triste, Amblyomma parvum and Amblyomma cajennense ticks, uncovered by 454-based RNA-seq.</title>
        <authorList>
            <person name="Garcia G.R."/>
            <person name="Gardinassi L.G."/>
            <person name="Ribeiro J.M."/>
            <person name="Anatriello E."/>
            <person name="Ferreira B.R."/>
            <person name="Moreira H.N."/>
            <person name="Mafra C."/>
            <person name="Olegario M.M."/>
            <person name="Szabo P.J."/>
            <person name="Miranda-Santos I.K."/>
            <person name="Maruyama S.R."/>
        </authorList>
    </citation>
    <scope>NUCLEOTIDE SEQUENCE</scope>
    <source>
        <strain evidence="2">Mato Grasso do Sul</strain>
        <tissue evidence="2">Salivary glands</tissue>
    </source>
</reference>
<proteinExistence type="evidence at transcript level"/>
<accession>A0A023G341</accession>
<feature type="chain" id="PRO_5001521593" evidence="1">
    <location>
        <begin position="22"/>
        <end position="225"/>
    </location>
</feature>
<feature type="signal peptide" evidence="1">
    <location>
        <begin position="1"/>
        <end position="21"/>
    </location>
</feature>
<dbReference type="InterPro" id="IPR012674">
    <property type="entry name" value="Calycin"/>
</dbReference>
<name>A0A023G341_AMBTT</name>
<evidence type="ECO:0000313" key="2">
    <source>
        <dbReference type="EMBL" id="JAC28184.1"/>
    </source>
</evidence>
<dbReference type="Gene3D" id="2.40.128.20">
    <property type="match status" value="1"/>
</dbReference>
<protein>
    <submittedName>
        <fullName evidence="2">Putative secreted protein</fullName>
    </submittedName>
</protein>
<organism evidence="2">
    <name type="scientific">Amblyomma triste</name>
    <name type="common">Neotropical tick</name>
    <dbReference type="NCBI Taxonomy" id="251400"/>
    <lineage>
        <taxon>Eukaryota</taxon>
        <taxon>Metazoa</taxon>
        <taxon>Ecdysozoa</taxon>
        <taxon>Arthropoda</taxon>
        <taxon>Chelicerata</taxon>
        <taxon>Arachnida</taxon>
        <taxon>Acari</taxon>
        <taxon>Parasitiformes</taxon>
        <taxon>Ixodida</taxon>
        <taxon>Ixodoidea</taxon>
        <taxon>Ixodidae</taxon>
        <taxon>Amblyomminae</taxon>
        <taxon>Amblyomma</taxon>
    </lineage>
</organism>